<keyword evidence="10" id="KW-1015">Disulfide bond</keyword>
<evidence type="ECO:0000256" key="3">
    <source>
        <dbReference type="ARBA" id="ARBA00022438"/>
    </source>
</evidence>
<keyword evidence="8 14" id="KW-0862">Zinc</keyword>
<keyword evidence="6 14" id="KW-0732">Signal</keyword>
<evidence type="ECO:0000256" key="1">
    <source>
        <dbReference type="ARBA" id="ARBA00001947"/>
    </source>
</evidence>
<keyword evidence="7 14" id="KW-0378">Hydrolase</keyword>
<dbReference type="EC" id="3.4.-.-" evidence="14"/>
<dbReference type="GO" id="GO:0004177">
    <property type="term" value="F:aminopeptidase activity"/>
    <property type="evidence" value="ECO:0007669"/>
    <property type="project" value="UniProtKB-KW"/>
</dbReference>
<dbReference type="OrthoDB" id="2214at2759"/>
<evidence type="ECO:0000313" key="16">
    <source>
        <dbReference type="EMBL" id="PFH60367.1"/>
    </source>
</evidence>
<dbReference type="PANTHER" id="PTHR12147:SF56">
    <property type="entry name" value="AMINOPEPTIDASE YDR415C-RELATED"/>
    <property type="match status" value="1"/>
</dbReference>
<feature type="chain" id="PRO_5011815598" description="Peptide hydrolase" evidence="14">
    <location>
        <begin position="18"/>
        <end position="379"/>
    </location>
</feature>
<dbReference type="EMBL" id="LAZP02000133">
    <property type="protein sequence ID" value="PFH60367.1"/>
    <property type="molecule type" value="Genomic_DNA"/>
</dbReference>
<keyword evidence="17" id="KW-1185">Reference proteome</keyword>
<dbReference type="FunFam" id="3.40.630.10:FF:000042">
    <property type="entry name" value="Peptide hydrolase"/>
    <property type="match status" value="1"/>
</dbReference>
<evidence type="ECO:0000256" key="12">
    <source>
        <dbReference type="ARBA" id="ARBA00043843"/>
    </source>
</evidence>
<dbReference type="GO" id="GO:0006508">
    <property type="term" value="P:proteolysis"/>
    <property type="evidence" value="ECO:0007669"/>
    <property type="project" value="UniProtKB-KW"/>
</dbReference>
<sequence>MKVSLAILPLLLGISTSLLLPEQARRLVDAAVSGDDGPLEFANVSFPIQCEQQEKVRGLAKKLSKEWMLGQLQHLSGFHTRYYNTDDGLIASRSIQDTVKRMIQNSSATRASVSSFSHPWRQKSVIATIPGRTNDTIVLGAHLDSINLHFPLVTHAPGADDDGSGVVTIMDVFRVLLHDKAIAQSRAHNTIEFHWYSAEEIGLKGSRDIFDNYKRLGRNVKAMLQQDMTGYIEGTLKAGQRESLGVITDFVHPGLTEFVKTVIETYCTIPWVETKCGYPCSDHFSATNAGFPSAFVLESAKQYSNPHIHSAKDVIDHLSLDHMRQHARDVANSRAGREGLGAVRTTHYGYTLKLSTKMPRPCLYYSCLSLCFSADLAAS</sequence>
<evidence type="ECO:0000256" key="8">
    <source>
        <dbReference type="ARBA" id="ARBA00022833"/>
    </source>
</evidence>
<reference evidence="16 17" key="1">
    <citation type="journal article" date="2015" name="BMC Genomics">
        <title>Gene expression during zombie ant biting behavior reflects the complexity underlying fungal parasitic behavioral manipulation.</title>
        <authorList>
            <person name="de Bekker C."/>
            <person name="Ohm R.A."/>
            <person name="Loreto R.G."/>
            <person name="Sebastian A."/>
            <person name="Albert I."/>
            <person name="Merrow M."/>
            <person name="Brachmann A."/>
            <person name="Hughes D.P."/>
        </authorList>
    </citation>
    <scope>NUCLEOTIDE SEQUENCE [LARGE SCALE GENOMIC DNA]</scope>
    <source>
        <strain evidence="16 17">SC16a</strain>
    </source>
</reference>
<comment type="caution">
    <text evidence="16">The sequence shown here is derived from an EMBL/GenBank/DDBJ whole genome shotgun (WGS) entry which is preliminary data.</text>
</comment>
<evidence type="ECO:0000256" key="13">
    <source>
        <dbReference type="ARBA" id="ARBA00043962"/>
    </source>
</evidence>
<evidence type="ECO:0000256" key="9">
    <source>
        <dbReference type="ARBA" id="ARBA00023145"/>
    </source>
</evidence>
<comment type="function">
    <text evidence="12">Extracellular aminopeptidase that allows assimilation of proteinaceous substrates.</text>
</comment>
<comment type="cofactor">
    <cofactor evidence="1">
        <name>Zn(2+)</name>
        <dbReference type="ChEBI" id="CHEBI:29105"/>
    </cofactor>
</comment>
<evidence type="ECO:0000256" key="6">
    <source>
        <dbReference type="ARBA" id="ARBA00022729"/>
    </source>
</evidence>
<comment type="similarity">
    <text evidence="13">Belongs to the peptidase M28 family. M28E subfamily.</text>
</comment>
<dbReference type="STRING" id="268505.A0A2A9PHK5"/>
<reference evidence="16 17" key="2">
    <citation type="journal article" date="2017" name="Sci. Rep.">
        <title>Ant-infecting Ophiocordyceps genomes reveal a high diversity of potential behavioral manipulation genes and a possible major role for enterotoxins.</title>
        <authorList>
            <person name="de Bekker C."/>
            <person name="Ohm R.A."/>
            <person name="Evans H.C."/>
            <person name="Brachmann A."/>
            <person name="Hughes D.P."/>
        </authorList>
    </citation>
    <scope>NUCLEOTIDE SEQUENCE [LARGE SCALE GENOMIC DNA]</scope>
    <source>
        <strain evidence="16 17">SC16a</strain>
    </source>
</reference>
<protein>
    <recommendedName>
        <fullName evidence="14">Peptide hydrolase</fullName>
        <ecNumber evidence="14">3.4.-.-</ecNumber>
    </recommendedName>
</protein>
<keyword evidence="9" id="KW-0865">Zymogen</keyword>
<dbReference type="PANTHER" id="PTHR12147">
    <property type="entry name" value="METALLOPEPTIDASE M28 FAMILY MEMBER"/>
    <property type="match status" value="1"/>
</dbReference>
<keyword evidence="3" id="KW-0031">Aminopeptidase</keyword>
<evidence type="ECO:0000256" key="11">
    <source>
        <dbReference type="ARBA" id="ARBA00023180"/>
    </source>
</evidence>
<keyword evidence="4 14" id="KW-0645">Protease</keyword>
<evidence type="ECO:0000256" key="14">
    <source>
        <dbReference type="RuleBase" id="RU361240"/>
    </source>
</evidence>
<dbReference type="Pfam" id="PF04389">
    <property type="entry name" value="Peptidase_M28"/>
    <property type="match status" value="1"/>
</dbReference>
<proteinExistence type="inferred from homology"/>
<evidence type="ECO:0000256" key="10">
    <source>
        <dbReference type="ARBA" id="ARBA00023157"/>
    </source>
</evidence>
<dbReference type="InterPro" id="IPR007484">
    <property type="entry name" value="Peptidase_M28"/>
</dbReference>
<dbReference type="GO" id="GO:0008235">
    <property type="term" value="F:metalloexopeptidase activity"/>
    <property type="evidence" value="ECO:0007669"/>
    <property type="project" value="InterPro"/>
</dbReference>
<name>A0A2A9PHK5_OPHUN</name>
<accession>A0A2A9PHK5</accession>
<dbReference type="SUPFAM" id="SSF53187">
    <property type="entry name" value="Zn-dependent exopeptidases"/>
    <property type="match status" value="1"/>
</dbReference>
<dbReference type="GO" id="GO:0046872">
    <property type="term" value="F:metal ion binding"/>
    <property type="evidence" value="ECO:0007669"/>
    <property type="project" value="UniProtKB-KW"/>
</dbReference>
<dbReference type="InterPro" id="IPR045175">
    <property type="entry name" value="M28_fam"/>
</dbReference>
<feature type="domain" description="Peptidase M28" evidence="15">
    <location>
        <begin position="125"/>
        <end position="331"/>
    </location>
</feature>
<evidence type="ECO:0000259" key="15">
    <source>
        <dbReference type="Pfam" id="PF04389"/>
    </source>
</evidence>
<evidence type="ECO:0000256" key="2">
    <source>
        <dbReference type="ARBA" id="ARBA00011245"/>
    </source>
</evidence>
<keyword evidence="11" id="KW-0325">Glycoprotein</keyword>
<keyword evidence="5 14" id="KW-0479">Metal-binding</keyword>
<dbReference type="Proteomes" id="UP000037136">
    <property type="component" value="Unassembled WGS sequence"/>
</dbReference>
<feature type="signal peptide" evidence="14">
    <location>
        <begin position="1"/>
        <end position="17"/>
    </location>
</feature>
<organism evidence="16 17">
    <name type="scientific">Ophiocordyceps unilateralis</name>
    <name type="common">Zombie-ant fungus</name>
    <name type="synonym">Torrubia unilateralis</name>
    <dbReference type="NCBI Taxonomy" id="268505"/>
    <lineage>
        <taxon>Eukaryota</taxon>
        <taxon>Fungi</taxon>
        <taxon>Dikarya</taxon>
        <taxon>Ascomycota</taxon>
        <taxon>Pezizomycotina</taxon>
        <taxon>Sordariomycetes</taxon>
        <taxon>Hypocreomycetidae</taxon>
        <taxon>Hypocreales</taxon>
        <taxon>Ophiocordycipitaceae</taxon>
        <taxon>Ophiocordyceps</taxon>
    </lineage>
</organism>
<comment type="subunit">
    <text evidence="2">Monomer.</text>
</comment>
<evidence type="ECO:0000256" key="5">
    <source>
        <dbReference type="ARBA" id="ARBA00022723"/>
    </source>
</evidence>
<evidence type="ECO:0000256" key="7">
    <source>
        <dbReference type="ARBA" id="ARBA00022801"/>
    </source>
</evidence>
<evidence type="ECO:0000256" key="4">
    <source>
        <dbReference type="ARBA" id="ARBA00022670"/>
    </source>
</evidence>
<dbReference type="Gene3D" id="3.40.630.10">
    <property type="entry name" value="Zn peptidases"/>
    <property type="match status" value="1"/>
</dbReference>
<evidence type="ECO:0000313" key="17">
    <source>
        <dbReference type="Proteomes" id="UP000037136"/>
    </source>
</evidence>
<gene>
    <name evidence="16" type="ORF">XA68_11069</name>
</gene>
<dbReference type="AlphaFoldDB" id="A0A2A9PHK5"/>